<dbReference type="AlphaFoldDB" id="A0A8J4TS98"/>
<feature type="region of interest" description="Disordered" evidence="1">
    <location>
        <begin position="101"/>
        <end position="134"/>
    </location>
</feature>
<feature type="compositionally biased region" description="Basic and acidic residues" evidence="1">
    <location>
        <begin position="125"/>
        <end position="134"/>
    </location>
</feature>
<feature type="compositionally biased region" description="Low complexity" evidence="1">
    <location>
        <begin position="52"/>
        <end position="72"/>
    </location>
</feature>
<feature type="region of interest" description="Disordered" evidence="1">
    <location>
        <begin position="12"/>
        <end position="82"/>
    </location>
</feature>
<dbReference type="Proteomes" id="UP000727407">
    <property type="component" value="Unassembled WGS sequence"/>
</dbReference>
<dbReference type="EMBL" id="QNUK01000441">
    <property type="protein sequence ID" value="KAF5893318.1"/>
    <property type="molecule type" value="Genomic_DNA"/>
</dbReference>
<feature type="non-terminal residue" evidence="2">
    <location>
        <position position="1"/>
    </location>
</feature>
<proteinExistence type="predicted"/>
<feature type="compositionally biased region" description="Acidic residues" evidence="1">
    <location>
        <begin position="34"/>
        <end position="47"/>
    </location>
</feature>
<keyword evidence="3" id="KW-1185">Reference proteome</keyword>
<sequence length="134" mass="14390">LCFSTACVNGPVLTMDSGSELTETPQDQTMQEATEAEPPENQNDETTEEKVTTSPSESSSSKPQQQDSGQQTAGSKAPPEHVLVSERYSMYYDALAVPSDHLPAKHLPKGTSKDPIGLSLIKAAKKPEQEATDQ</sequence>
<organism evidence="2 3">
    <name type="scientific">Clarias magur</name>
    <name type="common">Asian catfish</name>
    <name type="synonym">Macropteronotus magur</name>
    <dbReference type="NCBI Taxonomy" id="1594786"/>
    <lineage>
        <taxon>Eukaryota</taxon>
        <taxon>Metazoa</taxon>
        <taxon>Chordata</taxon>
        <taxon>Craniata</taxon>
        <taxon>Vertebrata</taxon>
        <taxon>Euteleostomi</taxon>
        <taxon>Actinopterygii</taxon>
        <taxon>Neopterygii</taxon>
        <taxon>Teleostei</taxon>
        <taxon>Ostariophysi</taxon>
        <taxon>Siluriformes</taxon>
        <taxon>Clariidae</taxon>
        <taxon>Clarias</taxon>
    </lineage>
</organism>
<evidence type="ECO:0000313" key="3">
    <source>
        <dbReference type="Proteomes" id="UP000727407"/>
    </source>
</evidence>
<gene>
    <name evidence="2" type="primary">parp10</name>
    <name evidence="2" type="ORF">DAT39_016977</name>
</gene>
<evidence type="ECO:0000256" key="1">
    <source>
        <dbReference type="SAM" id="MobiDB-lite"/>
    </source>
</evidence>
<protein>
    <submittedName>
        <fullName evidence="2">Protein mono-ADP-ribosyltransferase</fullName>
    </submittedName>
</protein>
<comment type="caution">
    <text evidence="2">The sequence shown here is derived from an EMBL/GenBank/DDBJ whole genome shotgun (WGS) entry which is preliminary data.</text>
</comment>
<evidence type="ECO:0000313" key="2">
    <source>
        <dbReference type="EMBL" id="KAF5893318.1"/>
    </source>
</evidence>
<feature type="compositionally biased region" description="Polar residues" evidence="1">
    <location>
        <begin position="16"/>
        <end position="32"/>
    </location>
</feature>
<name>A0A8J4TS98_CLAMG</name>
<reference evidence="2" key="1">
    <citation type="submission" date="2020-07" db="EMBL/GenBank/DDBJ databases">
        <title>Clarias magur genome sequencing, assembly and annotation.</title>
        <authorList>
            <person name="Kushwaha B."/>
            <person name="Kumar R."/>
            <person name="Das P."/>
            <person name="Joshi C.G."/>
            <person name="Kumar D."/>
            <person name="Nagpure N.S."/>
            <person name="Pandey M."/>
            <person name="Agarwal S."/>
            <person name="Srivastava S."/>
            <person name="Singh M."/>
            <person name="Sahoo L."/>
            <person name="Jayasankar P."/>
            <person name="Meher P.K."/>
            <person name="Koringa P.G."/>
            <person name="Iquebal M.A."/>
            <person name="Das S.P."/>
            <person name="Bit A."/>
            <person name="Patnaik S."/>
            <person name="Patel N."/>
            <person name="Shah T.M."/>
            <person name="Hinsu A."/>
            <person name="Jena J.K."/>
        </authorList>
    </citation>
    <scope>NUCLEOTIDE SEQUENCE</scope>
    <source>
        <strain evidence="2">CIFAMagur01</strain>
        <tissue evidence="2">Testis</tissue>
    </source>
</reference>
<feature type="non-terminal residue" evidence="2">
    <location>
        <position position="134"/>
    </location>
</feature>
<accession>A0A8J4TS98</accession>